<organism evidence="2 3">
    <name type="scientific">Wenxinia marina DSM 24838</name>
    <dbReference type="NCBI Taxonomy" id="1123501"/>
    <lineage>
        <taxon>Bacteria</taxon>
        <taxon>Pseudomonadati</taxon>
        <taxon>Pseudomonadota</taxon>
        <taxon>Alphaproteobacteria</taxon>
        <taxon>Rhodobacterales</taxon>
        <taxon>Roseobacteraceae</taxon>
        <taxon>Wenxinia</taxon>
    </lineage>
</organism>
<reference evidence="2 3" key="1">
    <citation type="submission" date="2013-01" db="EMBL/GenBank/DDBJ databases">
        <authorList>
            <person name="Fiebig A."/>
            <person name="Goeker M."/>
            <person name="Klenk H.-P.P."/>
        </authorList>
    </citation>
    <scope>NUCLEOTIDE SEQUENCE [LARGE SCALE GENOMIC DNA]</scope>
    <source>
        <strain evidence="2 3">DSM 24838</strain>
    </source>
</reference>
<keyword evidence="1" id="KW-0472">Membrane</keyword>
<sequence length="169" mass="17920">MISLTSPVRTRAHGWPAGPKLAGLCLATLLLFLADSLPVQAAALAATLGLYAACGGVFLREGLRRLRPLWPFLLIVGAFHLWSGRTEEGAVIVLRLVTAVGLANLVTMTTRLGDMIDVVRRLTAPLRRLGVSTRPLEIAIGLVIRMVPRDCSPAAGSWARPGGRGRPGG</sequence>
<dbReference type="AlphaFoldDB" id="A0A0D0QG81"/>
<keyword evidence="1" id="KW-0812">Transmembrane</keyword>
<dbReference type="eggNOG" id="COG0619">
    <property type="taxonomic scope" value="Bacteria"/>
</dbReference>
<keyword evidence="1" id="KW-1133">Transmembrane helix</keyword>
<accession>A0A0D0QG81</accession>
<evidence type="ECO:0000256" key="1">
    <source>
        <dbReference type="SAM" id="Phobius"/>
    </source>
</evidence>
<gene>
    <name evidence="2" type="ORF">Wenmar_01618</name>
</gene>
<feature type="transmembrane region" description="Helical" evidence="1">
    <location>
        <begin position="12"/>
        <end position="33"/>
    </location>
</feature>
<evidence type="ECO:0000313" key="2">
    <source>
        <dbReference type="EMBL" id="KIQ70048.1"/>
    </source>
</evidence>
<dbReference type="Proteomes" id="UP000035100">
    <property type="component" value="Unassembled WGS sequence"/>
</dbReference>
<dbReference type="PATRIC" id="fig|1123501.6.peg.1712"/>
<name>A0A0D0QG81_9RHOB</name>
<feature type="transmembrane region" description="Helical" evidence="1">
    <location>
        <begin position="39"/>
        <end position="59"/>
    </location>
</feature>
<feature type="transmembrane region" description="Helical" evidence="1">
    <location>
        <begin position="66"/>
        <end position="83"/>
    </location>
</feature>
<keyword evidence="3" id="KW-1185">Reference proteome</keyword>
<comment type="caution">
    <text evidence="2">The sequence shown here is derived from an EMBL/GenBank/DDBJ whole genome shotgun (WGS) entry which is preliminary data.</text>
</comment>
<dbReference type="EMBL" id="AONG01000008">
    <property type="protein sequence ID" value="KIQ70048.1"/>
    <property type="molecule type" value="Genomic_DNA"/>
</dbReference>
<proteinExistence type="predicted"/>
<dbReference type="STRING" id="1123501.Wenmar_01618"/>
<evidence type="ECO:0000313" key="3">
    <source>
        <dbReference type="Proteomes" id="UP000035100"/>
    </source>
</evidence>
<protein>
    <submittedName>
        <fullName evidence="2">Cobalt transport protein</fullName>
    </submittedName>
</protein>
<feature type="transmembrane region" description="Helical" evidence="1">
    <location>
        <begin position="89"/>
        <end position="106"/>
    </location>
</feature>